<evidence type="ECO:0000256" key="1">
    <source>
        <dbReference type="SAM" id="Phobius"/>
    </source>
</evidence>
<keyword evidence="2" id="KW-0645">Protease</keyword>
<dbReference type="AlphaFoldDB" id="K1TFY4"/>
<protein>
    <submittedName>
        <fullName evidence="2">CAAX amino protease family protein</fullName>
    </submittedName>
</protein>
<keyword evidence="1" id="KW-1133">Transmembrane helix</keyword>
<sequence length="59" mass="6354">MGMRVQGASLSDPVGFSVTAQGLLGIVVAAGSIVLPLWWLLRATRLQTQDLRILLPRPL</sequence>
<name>K1TFY4_9ZZZZ</name>
<dbReference type="GO" id="GO:0008233">
    <property type="term" value="F:peptidase activity"/>
    <property type="evidence" value="ECO:0007669"/>
    <property type="project" value="UniProtKB-KW"/>
</dbReference>
<comment type="caution">
    <text evidence="2">The sequence shown here is derived from an EMBL/GenBank/DDBJ whole genome shotgun (WGS) entry which is preliminary data.</text>
</comment>
<evidence type="ECO:0000313" key="2">
    <source>
        <dbReference type="EMBL" id="EKC68663.1"/>
    </source>
</evidence>
<proteinExistence type="predicted"/>
<feature type="non-terminal residue" evidence="2">
    <location>
        <position position="59"/>
    </location>
</feature>
<keyword evidence="1" id="KW-0472">Membrane</keyword>
<feature type="transmembrane region" description="Helical" evidence="1">
    <location>
        <begin position="20"/>
        <end position="41"/>
    </location>
</feature>
<dbReference type="EMBL" id="AJWY01005792">
    <property type="protein sequence ID" value="EKC68663.1"/>
    <property type="molecule type" value="Genomic_DNA"/>
</dbReference>
<dbReference type="GO" id="GO:0006508">
    <property type="term" value="P:proteolysis"/>
    <property type="evidence" value="ECO:0007669"/>
    <property type="project" value="UniProtKB-KW"/>
</dbReference>
<accession>K1TFY4</accession>
<organism evidence="2">
    <name type="scientific">human gut metagenome</name>
    <dbReference type="NCBI Taxonomy" id="408170"/>
    <lineage>
        <taxon>unclassified sequences</taxon>
        <taxon>metagenomes</taxon>
        <taxon>organismal metagenomes</taxon>
    </lineage>
</organism>
<keyword evidence="2" id="KW-0378">Hydrolase</keyword>
<gene>
    <name evidence="2" type="ORF">LEA_08678</name>
</gene>
<keyword evidence="1" id="KW-0812">Transmembrane</keyword>
<reference evidence="2" key="1">
    <citation type="journal article" date="2013" name="Environ. Microbiol.">
        <title>Microbiota from the distal guts of lean and obese adolescents exhibit partial functional redundancy besides clear differences in community structure.</title>
        <authorList>
            <person name="Ferrer M."/>
            <person name="Ruiz A."/>
            <person name="Lanza F."/>
            <person name="Haange S.B."/>
            <person name="Oberbach A."/>
            <person name="Till H."/>
            <person name="Bargiela R."/>
            <person name="Campoy C."/>
            <person name="Segura M.T."/>
            <person name="Richter M."/>
            <person name="von Bergen M."/>
            <person name="Seifert J."/>
            <person name="Suarez A."/>
        </authorList>
    </citation>
    <scope>NUCLEOTIDE SEQUENCE</scope>
</reference>